<name>A0A1D8UTU7_9PROT</name>
<evidence type="ECO:0000313" key="1">
    <source>
        <dbReference type="EMBL" id="AOX17071.1"/>
    </source>
</evidence>
<dbReference type="AlphaFoldDB" id="A0A1D8UTU7"/>
<proteinExistence type="predicted"/>
<keyword evidence="2" id="KW-1185">Reference proteome</keyword>
<dbReference type="OrthoDB" id="7596417at2"/>
<accession>A0A1D8UTU7</accession>
<dbReference type="Proteomes" id="UP000179145">
    <property type="component" value="Chromosome"/>
</dbReference>
<protein>
    <submittedName>
        <fullName evidence="1">Uncharacterized protein</fullName>
    </submittedName>
</protein>
<organism evidence="1 2">
    <name type="scientific">Kozakia baliensis</name>
    <dbReference type="NCBI Taxonomy" id="153496"/>
    <lineage>
        <taxon>Bacteria</taxon>
        <taxon>Pseudomonadati</taxon>
        <taxon>Pseudomonadota</taxon>
        <taxon>Alphaproteobacteria</taxon>
        <taxon>Acetobacterales</taxon>
        <taxon>Acetobacteraceae</taxon>
        <taxon>Kozakia</taxon>
    </lineage>
</organism>
<sequence length="159" mass="18006">MTRQILAHPMVSFRLRADKAGRRLLSSHLVPMILLAGLAACSPYAPAQRDEHELALAGFTAHFADTTARWQMMSLLPPQRLTYRMSNLGPLMLYADPLACGCVYFGDRKAYRAYTMLHQQSANTEREMTAENNQHPGWDWSVWQISADPDVVARIRPAY</sequence>
<dbReference type="KEGG" id="kba:A0U89_07835"/>
<gene>
    <name evidence="1" type="ORF">A0U89_07835</name>
</gene>
<dbReference type="RefSeq" id="WP_070402756.1">
    <property type="nucleotide sequence ID" value="NZ_BJVW01000003.1"/>
</dbReference>
<evidence type="ECO:0000313" key="2">
    <source>
        <dbReference type="Proteomes" id="UP000179145"/>
    </source>
</evidence>
<reference evidence="1 2" key="1">
    <citation type="journal article" date="2016" name="Microb. Cell Fact.">
        <title>Dissection of exopolysaccharide biosynthesis in Kozakia baliensis.</title>
        <authorList>
            <person name="Brandt J.U."/>
            <person name="Jakob F."/>
            <person name="Behr J."/>
            <person name="Geissler A.J."/>
            <person name="Vogel R.F."/>
        </authorList>
    </citation>
    <scope>NUCLEOTIDE SEQUENCE [LARGE SCALE GENOMIC DNA]</scope>
    <source>
        <strain evidence="1 2">DSM 14400</strain>
    </source>
</reference>
<dbReference type="EMBL" id="CP014674">
    <property type="protein sequence ID" value="AOX17071.1"/>
    <property type="molecule type" value="Genomic_DNA"/>
</dbReference>